<dbReference type="InterPro" id="IPR011545">
    <property type="entry name" value="DEAD/DEAH_box_helicase_dom"/>
</dbReference>
<proteinExistence type="inferred from homology"/>
<evidence type="ECO:0000256" key="2">
    <source>
        <dbReference type="ARBA" id="ARBA00022801"/>
    </source>
</evidence>
<gene>
    <name evidence="6" type="primary">Ddx18</name>
    <name evidence="6" type="ORF">G6Z77_0003490</name>
</gene>
<dbReference type="InterPro" id="IPR027417">
    <property type="entry name" value="P-loop_NTPase"/>
</dbReference>
<keyword evidence="7" id="KW-1185">Reference proteome</keyword>
<dbReference type="OrthoDB" id="10259640at2759"/>
<comment type="similarity">
    <text evidence="4">Belongs to the DEAD box helicase family.</text>
</comment>
<dbReference type="PROSITE" id="PS00039">
    <property type="entry name" value="DEAD_ATP_HELICASE"/>
    <property type="match status" value="1"/>
</dbReference>
<dbReference type="SUPFAM" id="SSF52540">
    <property type="entry name" value="P-loop containing nucleoside triphosphate hydrolases"/>
    <property type="match status" value="1"/>
</dbReference>
<keyword evidence="4" id="KW-0694">RNA-binding</keyword>
<dbReference type="EC" id="3.6.4.13" evidence="4"/>
<comment type="caution">
    <text evidence="6">The sequence shown here is derived from an EMBL/GenBank/DDBJ whole genome shotgun (WGS) entry which is preliminary data.</text>
</comment>
<feature type="domain" description="Helicase ATP-binding" evidence="5">
    <location>
        <begin position="1"/>
        <end position="124"/>
    </location>
</feature>
<dbReference type="PROSITE" id="PS51192">
    <property type="entry name" value="HELICASE_ATP_BIND_1"/>
    <property type="match status" value="1"/>
</dbReference>
<accession>A0A836FUB9</accession>
<organism evidence="6 7">
    <name type="scientific">Acromyrmex heyeri</name>
    <dbReference type="NCBI Taxonomy" id="230685"/>
    <lineage>
        <taxon>Eukaryota</taxon>
        <taxon>Metazoa</taxon>
        <taxon>Ecdysozoa</taxon>
        <taxon>Arthropoda</taxon>
        <taxon>Hexapoda</taxon>
        <taxon>Insecta</taxon>
        <taxon>Pterygota</taxon>
        <taxon>Neoptera</taxon>
        <taxon>Endopterygota</taxon>
        <taxon>Hymenoptera</taxon>
        <taxon>Apocrita</taxon>
        <taxon>Aculeata</taxon>
        <taxon>Formicoidea</taxon>
        <taxon>Formicidae</taxon>
        <taxon>Myrmicinae</taxon>
        <taxon>Acromyrmex</taxon>
    </lineage>
</organism>
<dbReference type="GO" id="GO:0003724">
    <property type="term" value="F:RNA helicase activity"/>
    <property type="evidence" value="ECO:0007669"/>
    <property type="project" value="UniProtKB-EC"/>
</dbReference>
<evidence type="ECO:0000313" key="7">
    <source>
        <dbReference type="Proteomes" id="UP000670152"/>
    </source>
</evidence>
<keyword evidence="2 4" id="KW-0378">Hydrolase</keyword>
<dbReference type="GO" id="GO:0016787">
    <property type="term" value="F:hydrolase activity"/>
    <property type="evidence" value="ECO:0007669"/>
    <property type="project" value="UniProtKB-KW"/>
</dbReference>
<sequence>MMNDKSCLILSQTMKNMNFIYMTEIQALVLPLLEGRDLVGAAKTESGINIIVAMPERLLDHLQNNLQCLIIDEADRILDIGYEEELKSSIFFPVKRRQTILFSAARTQKVAMITKLALKKSDKRFLLLFTFLKKNMVFFNSCMSVKYYHELLNYIDLPAMNVHLEKLISKNYFLHQSTKEAFKDYVRAYSGGGYGHFKNINDPSSAKWLKRTKTFRQLGKRGQDNR</sequence>
<comment type="function">
    <text evidence="4">RNA helicase.</text>
</comment>
<dbReference type="InterPro" id="IPR014001">
    <property type="entry name" value="Helicase_ATP-bd"/>
</dbReference>
<reference evidence="6 7" key="1">
    <citation type="submission" date="2020-02" db="EMBL/GenBank/DDBJ databases">
        <title>Relaxed selection underlies rapid genomic changes in the transitions from sociality to social parasitism in ants.</title>
        <authorList>
            <person name="Bi X."/>
        </authorList>
    </citation>
    <scope>NUCLEOTIDE SEQUENCE [LARGE SCALE GENOMIC DNA]</scope>
    <source>
        <strain evidence="6">BGI-DK2014b</strain>
        <tissue evidence="6">Whole body</tissue>
    </source>
</reference>
<name>A0A836FUB9_9HYME</name>
<dbReference type="Proteomes" id="UP000670152">
    <property type="component" value="Unassembled WGS sequence"/>
</dbReference>
<dbReference type="Pfam" id="PF00270">
    <property type="entry name" value="DEAD"/>
    <property type="match status" value="1"/>
</dbReference>
<dbReference type="GO" id="GO:0005524">
    <property type="term" value="F:ATP binding"/>
    <property type="evidence" value="ECO:0007669"/>
    <property type="project" value="UniProtKB-UniRule"/>
</dbReference>
<protein>
    <recommendedName>
        <fullName evidence="4">ATP-dependent RNA helicase</fullName>
        <ecNumber evidence="4">3.6.4.13</ecNumber>
    </recommendedName>
</protein>
<dbReference type="EMBL" id="JAANIB010007439">
    <property type="protein sequence ID" value="KAG5325952.1"/>
    <property type="molecule type" value="Genomic_DNA"/>
</dbReference>
<evidence type="ECO:0000313" key="6">
    <source>
        <dbReference type="EMBL" id="KAG5325952.1"/>
    </source>
</evidence>
<evidence type="ECO:0000259" key="5">
    <source>
        <dbReference type="PROSITE" id="PS51192"/>
    </source>
</evidence>
<keyword evidence="1 4" id="KW-0547">Nucleotide-binding</keyword>
<comment type="domain">
    <text evidence="4">The Q motif is unique to and characteristic of the DEAD box family of RNA helicases and controls ATP binding and hydrolysis.</text>
</comment>
<feature type="non-terminal residue" evidence="6">
    <location>
        <position position="226"/>
    </location>
</feature>
<dbReference type="InterPro" id="IPR000629">
    <property type="entry name" value="RNA-helicase_DEAD-box_CS"/>
</dbReference>
<keyword evidence="4 6" id="KW-0347">Helicase</keyword>
<evidence type="ECO:0000256" key="4">
    <source>
        <dbReference type="RuleBase" id="RU365068"/>
    </source>
</evidence>
<comment type="catalytic activity">
    <reaction evidence="4">
        <text>ATP + H2O = ADP + phosphate + H(+)</text>
        <dbReference type="Rhea" id="RHEA:13065"/>
        <dbReference type="ChEBI" id="CHEBI:15377"/>
        <dbReference type="ChEBI" id="CHEBI:15378"/>
        <dbReference type="ChEBI" id="CHEBI:30616"/>
        <dbReference type="ChEBI" id="CHEBI:43474"/>
        <dbReference type="ChEBI" id="CHEBI:456216"/>
        <dbReference type="EC" id="3.6.4.13"/>
    </reaction>
</comment>
<evidence type="ECO:0000256" key="1">
    <source>
        <dbReference type="ARBA" id="ARBA00022741"/>
    </source>
</evidence>
<feature type="non-terminal residue" evidence="6">
    <location>
        <position position="1"/>
    </location>
</feature>
<dbReference type="AlphaFoldDB" id="A0A836FUB9"/>
<keyword evidence="3 4" id="KW-0067">ATP-binding</keyword>
<dbReference type="PANTHER" id="PTHR24031">
    <property type="entry name" value="RNA HELICASE"/>
    <property type="match status" value="1"/>
</dbReference>
<dbReference type="Gene3D" id="3.40.50.300">
    <property type="entry name" value="P-loop containing nucleotide triphosphate hydrolases"/>
    <property type="match status" value="1"/>
</dbReference>
<dbReference type="GO" id="GO:0003723">
    <property type="term" value="F:RNA binding"/>
    <property type="evidence" value="ECO:0007669"/>
    <property type="project" value="UniProtKB-UniRule"/>
</dbReference>
<evidence type="ECO:0000256" key="3">
    <source>
        <dbReference type="ARBA" id="ARBA00022840"/>
    </source>
</evidence>